<dbReference type="PANTHER" id="PTHR30399:SF1">
    <property type="entry name" value="UTP PYROPHOSPHATASE"/>
    <property type="match status" value="1"/>
</dbReference>
<dbReference type="InterPro" id="IPR002725">
    <property type="entry name" value="YgjP-like_metallopeptidase"/>
</dbReference>
<protein>
    <submittedName>
        <fullName evidence="3">M48 family metallopeptidase</fullName>
    </submittedName>
</protein>
<evidence type="ECO:0000259" key="2">
    <source>
        <dbReference type="Pfam" id="PF01863"/>
    </source>
</evidence>
<keyword evidence="4" id="KW-1185">Reference proteome</keyword>
<comment type="caution">
    <text evidence="3">The sequence shown here is derived from an EMBL/GenBank/DDBJ whole genome shotgun (WGS) entry which is preliminary data.</text>
</comment>
<feature type="region of interest" description="Disordered" evidence="1">
    <location>
        <begin position="173"/>
        <end position="197"/>
    </location>
</feature>
<dbReference type="Pfam" id="PF01863">
    <property type="entry name" value="YgjP-like"/>
    <property type="match status" value="1"/>
</dbReference>
<dbReference type="CDD" id="cd07344">
    <property type="entry name" value="M48_yhfN_like"/>
    <property type="match status" value="1"/>
</dbReference>
<accession>A0A9X4LV99</accession>
<organism evidence="3 4">
    <name type="scientific">Speluncibacter jeojiensis</name>
    <dbReference type="NCBI Taxonomy" id="2710754"/>
    <lineage>
        <taxon>Bacteria</taxon>
        <taxon>Bacillati</taxon>
        <taxon>Actinomycetota</taxon>
        <taxon>Actinomycetes</taxon>
        <taxon>Mycobacteriales</taxon>
        <taxon>Speluncibacteraceae</taxon>
        <taxon>Speluncibacter</taxon>
    </lineage>
</organism>
<sequence>MVEIRRSTRRRRTVSARREGETVVVLMPAGLSAQQESELVAEMIEKLERADRRAAQRSARSDDELARRTAELSVQWLDGRARPSSVRWVPPMRTRWASCTPSDRTIRVSELLRGVPPYVLDYVLVHELAHLLVAGGHTPQFWEQVRRYPKTERALGYLEAYAAVGRLPGAVPGMDSDPDVASQPGVPGWDGECEAAG</sequence>
<evidence type="ECO:0000313" key="4">
    <source>
        <dbReference type="Proteomes" id="UP001152755"/>
    </source>
</evidence>
<evidence type="ECO:0000313" key="3">
    <source>
        <dbReference type="EMBL" id="MDG3013074.1"/>
    </source>
</evidence>
<dbReference type="InterPro" id="IPR053136">
    <property type="entry name" value="UTP_pyrophosphatase-like"/>
</dbReference>
<reference evidence="3" key="1">
    <citation type="submission" date="2022-08" db="EMBL/GenBank/DDBJ databases">
        <title>Genome analysis of Corynebacteriales strain.</title>
        <authorList>
            <person name="Lee S.D."/>
        </authorList>
    </citation>
    <scope>NUCLEOTIDE SEQUENCE</scope>
    <source>
        <strain evidence="3">D3-21</strain>
    </source>
</reference>
<proteinExistence type="predicted"/>
<evidence type="ECO:0000256" key="1">
    <source>
        <dbReference type="SAM" id="MobiDB-lite"/>
    </source>
</evidence>
<dbReference type="EMBL" id="JANRHA010000001">
    <property type="protein sequence ID" value="MDG3013074.1"/>
    <property type="molecule type" value="Genomic_DNA"/>
</dbReference>
<dbReference type="Gene3D" id="3.30.2010.10">
    <property type="entry name" value="Metalloproteases ('zincins'), catalytic domain"/>
    <property type="match status" value="1"/>
</dbReference>
<dbReference type="PANTHER" id="PTHR30399">
    <property type="entry name" value="UNCHARACTERIZED PROTEIN YGJP"/>
    <property type="match status" value="1"/>
</dbReference>
<name>A0A9X4LV99_9ACTN</name>
<feature type="domain" description="YgjP-like metallopeptidase" evidence="2">
    <location>
        <begin position="90"/>
        <end position="151"/>
    </location>
</feature>
<dbReference type="Proteomes" id="UP001152755">
    <property type="component" value="Unassembled WGS sequence"/>
</dbReference>
<dbReference type="AlphaFoldDB" id="A0A9X4LV99"/>
<gene>
    <name evidence="3" type="ORF">NVS88_00680</name>
</gene>
<dbReference type="RefSeq" id="WP_332518907.1">
    <property type="nucleotide sequence ID" value="NZ_JANRHA010000001.1"/>
</dbReference>